<keyword evidence="5" id="KW-1185">Reference proteome</keyword>
<dbReference type="Gene3D" id="1.10.260.40">
    <property type="entry name" value="lambda repressor-like DNA-binding domains"/>
    <property type="match status" value="1"/>
</dbReference>
<gene>
    <name evidence="4" type="ORF">FC07_GL002374</name>
</gene>
<evidence type="ECO:0000313" key="4">
    <source>
        <dbReference type="EMBL" id="KRK39635.1"/>
    </source>
</evidence>
<keyword evidence="1" id="KW-0238">DNA-binding</keyword>
<sequence length="122" mass="14079">MLKFSENLKKYRQAKELSQETIAQKLYVSRQAVSKWEQGEGAPDLNNLVKLAELLDVSLDTLVLGTDPESAKIDPNEYAFDPTTGLYKRKLGQMNGWDFLARFWWLIFPIFGFVYGLIQMLK</sequence>
<dbReference type="STRING" id="1423726.FC07_GL002374"/>
<protein>
    <submittedName>
        <fullName evidence="4">Helix-turn-helix XRE-family transcriptional regulator</fullName>
    </submittedName>
</protein>
<dbReference type="SMART" id="SM00530">
    <property type="entry name" value="HTH_XRE"/>
    <property type="match status" value="1"/>
</dbReference>
<comment type="caution">
    <text evidence="4">The sequence shown here is derived from an EMBL/GenBank/DDBJ whole genome shotgun (WGS) entry which is preliminary data.</text>
</comment>
<evidence type="ECO:0000256" key="1">
    <source>
        <dbReference type="ARBA" id="ARBA00023125"/>
    </source>
</evidence>
<dbReference type="SUPFAM" id="SSF47413">
    <property type="entry name" value="lambda repressor-like DNA-binding domains"/>
    <property type="match status" value="1"/>
</dbReference>
<dbReference type="GO" id="GO:0003677">
    <property type="term" value="F:DNA binding"/>
    <property type="evidence" value="ECO:0007669"/>
    <property type="project" value="UniProtKB-KW"/>
</dbReference>
<dbReference type="CDD" id="cd00093">
    <property type="entry name" value="HTH_XRE"/>
    <property type="match status" value="1"/>
</dbReference>
<dbReference type="AlphaFoldDB" id="A0A0R1H4Y4"/>
<evidence type="ECO:0000313" key="5">
    <source>
        <dbReference type="Proteomes" id="UP000051461"/>
    </source>
</evidence>
<keyword evidence="2" id="KW-1133">Transmembrane helix</keyword>
<accession>A0A0R1H4Y4</accession>
<dbReference type="PATRIC" id="fig|1423726.3.peg.2464"/>
<reference evidence="4 5" key="1">
    <citation type="journal article" date="2015" name="Genome Announc.">
        <title>Expanding the biotechnology potential of lactobacilli through comparative genomics of 213 strains and associated genera.</title>
        <authorList>
            <person name="Sun Z."/>
            <person name="Harris H.M."/>
            <person name="McCann A."/>
            <person name="Guo C."/>
            <person name="Argimon S."/>
            <person name="Zhang W."/>
            <person name="Yang X."/>
            <person name="Jeffery I.B."/>
            <person name="Cooney J.C."/>
            <person name="Kagawa T.F."/>
            <person name="Liu W."/>
            <person name="Song Y."/>
            <person name="Salvetti E."/>
            <person name="Wrobel A."/>
            <person name="Rasinkangas P."/>
            <person name="Parkhill J."/>
            <person name="Rea M.C."/>
            <person name="O'Sullivan O."/>
            <person name="Ritari J."/>
            <person name="Douillard F.P."/>
            <person name="Paul Ross R."/>
            <person name="Yang R."/>
            <person name="Briner A.E."/>
            <person name="Felis G.E."/>
            <person name="de Vos W.M."/>
            <person name="Barrangou R."/>
            <person name="Klaenhammer T.R."/>
            <person name="Caufield P.W."/>
            <person name="Cui Y."/>
            <person name="Zhang H."/>
            <person name="O'Toole P.W."/>
        </authorList>
    </citation>
    <scope>NUCLEOTIDE SEQUENCE [LARGE SCALE GENOMIC DNA]</scope>
    <source>
        <strain evidence="4 5">DSM 20003</strain>
    </source>
</reference>
<dbReference type="InterPro" id="IPR001387">
    <property type="entry name" value="Cro/C1-type_HTH"/>
</dbReference>
<keyword evidence="2" id="KW-0812">Transmembrane</keyword>
<dbReference type="Pfam" id="PF01381">
    <property type="entry name" value="HTH_3"/>
    <property type="match status" value="1"/>
</dbReference>
<evidence type="ECO:0000259" key="3">
    <source>
        <dbReference type="PROSITE" id="PS50943"/>
    </source>
</evidence>
<evidence type="ECO:0000256" key="2">
    <source>
        <dbReference type="SAM" id="Phobius"/>
    </source>
</evidence>
<dbReference type="EMBL" id="AZDA01000041">
    <property type="protein sequence ID" value="KRK39635.1"/>
    <property type="molecule type" value="Genomic_DNA"/>
</dbReference>
<dbReference type="PANTHER" id="PTHR46558:SF15">
    <property type="entry name" value="HELIX-TURN-HELIX DOMAIN PROTEIN"/>
    <property type="match status" value="1"/>
</dbReference>
<feature type="transmembrane region" description="Helical" evidence="2">
    <location>
        <begin position="99"/>
        <end position="118"/>
    </location>
</feature>
<keyword evidence="2" id="KW-0472">Membrane</keyword>
<feature type="domain" description="HTH cro/C1-type" evidence="3">
    <location>
        <begin position="8"/>
        <end position="62"/>
    </location>
</feature>
<dbReference type="Proteomes" id="UP000051461">
    <property type="component" value="Unassembled WGS sequence"/>
</dbReference>
<dbReference type="RefSeq" id="WP_057904208.1">
    <property type="nucleotide sequence ID" value="NZ_AZDA01000041.1"/>
</dbReference>
<dbReference type="OrthoDB" id="9805856at2"/>
<dbReference type="PANTHER" id="PTHR46558">
    <property type="entry name" value="TRACRIPTIONAL REGULATORY PROTEIN-RELATED-RELATED"/>
    <property type="match status" value="1"/>
</dbReference>
<proteinExistence type="predicted"/>
<name>A0A0R1H4Y4_9LACO</name>
<dbReference type="PROSITE" id="PS50943">
    <property type="entry name" value="HTH_CROC1"/>
    <property type="match status" value="1"/>
</dbReference>
<dbReference type="InterPro" id="IPR010982">
    <property type="entry name" value="Lambda_DNA-bd_dom_sf"/>
</dbReference>
<organism evidence="4 5">
    <name type="scientific">Loigolactobacillus bifermentans DSM 20003</name>
    <dbReference type="NCBI Taxonomy" id="1423726"/>
    <lineage>
        <taxon>Bacteria</taxon>
        <taxon>Bacillati</taxon>
        <taxon>Bacillota</taxon>
        <taxon>Bacilli</taxon>
        <taxon>Lactobacillales</taxon>
        <taxon>Lactobacillaceae</taxon>
        <taxon>Loigolactobacillus</taxon>
    </lineage>
</organism>